<dbReference type="SMART" id="SM00867">
    <property type="entry name" value="YceI"/>
    <property type="match status" value="1"/>
</dbReference>
<accession>A0A545T114</accession>
<evidence type="ECO:0000313" key="4">
    <source>
        <dbReference type="Proteomes" id="UP000317839"/>
    </source>
</evidence>
<feature type="domain" description="Lipid/polyisoprenoid-binding YceI-like" evidence="2">
    <location>
        <begin position="19"/>
        <end position="187"/>
    </location>
</feature>
<evidence type="ECO:0000259" key="2">
    <source>
        <dbReference type="SMART" id="SM00867"/>
    </source>
</evidence>
<protein>
    <submittedName>
        <fullName evidence="3">YceI family protein</fullName>
    </submittedName>
</protein>
<dbReference type="AlphaFoldDB" id="A0A545T114"/>
<dbReference type="InterPro" id="IPR036761">
    <property type="entry name" value="TTHA0802/YceI-like_sf"/>
</dbReference>
<dbReference type="EMBL" id="VIKR01000007">
    <property type="protein sequence ID" value="TQV70904.1"/>
    <property type="molecule type" value="Genomic_DNA"/>
</dbReference>
<dbReference type="Gene3D" id="2.40.128.110">
    <property type="entry name" value="Lipid/polyisoprenoid-binding, YceI-like"/>
    <property type="match status" value="1"/>
</dbReference>
<dbReference type="SUPFAM" id="SSF101874">
    <property type="entry name" value="YceI-like"/>
    <property type="match status" value="1"/>
</dbReference>
<keyword evidence="4" id="KW-1185">Reference proteome</keyword>
<keyword evidence="1" id="KW-0732">Signal</keyword>
<dbReference type="PIRSF" id="PIRSF029811">
    <property type="entry name" value="UCP029811"/>
    <property type="match status" value="1"/>
</dbReference>
<dbReference type="Proteomes" id="UP000317839">
    <property type="component" value="Unassembled WGS sequence"/>
</dbReference>
<dbReference type="InterPro" id="IPR007372">
    <property type="entry name" value="Lipid/polyisoprenoid-bd_YceI"/>
</dbReference>
<comment type="caution">
    <text evidence="3">The sequence shown here is derived from an EMBL/GenBank/DDBJ whole genome shotgun (WGS) entry which is preliminary data.</text>
</comment>
<reference evidence="3 4" key="1">
    <citation type="submission" date="2019-06" db="EMBL/GenBank/DDBJ databases">
        <title>Draft genome of Aliikangiella marina GYP-15.</title>
        <authorList>
            <person name="Wang G."/>
        </authorList>
    </citation>
    <scope>NUCLEOTIDE SEQUENCE [LARGE SCALE GENOMIC DNA]</scope>
    <source>
        <strain evidence="3 4">GYP-15</strain>
    </source>
</reference>
<organism evidence="3 4">
    <name type="scientific">Aliikangiella marina</name>
    <dbReference type="NCBI Taxonomy" id="1712262"/>
    <lineage>
        <taxon>Bacteria</taxon>
        <taxon>Pseudomonadati</taxon>
        <taxon>Pseudomonadota</taxon>
        <taxon>Gammaproteobacteria</taxon>
        <taxon>Oceanospirillales</taxon>
        <taxon>Pleioneaceae</taxon>
        <taxon>Aliikangiella</taxon>
    </lineage>
</organism>
<gene>
    <name evidence="3" type="ORF">FLL45_21485</name>
</gene>
<dbReference type="Pfam" id="PF04264">
    <property type="entry name" value="YceI"/>
    <property type="match status" value="1"/>
</dbReference>
<name>A0A545T114_9GAMM</name>
<evidence type="ECO:0000256" key="1">
    <source>
        <dbReference type="SAM" id="SignalP"/>
    </source>
</evidence>
<dbReference type="OrthoDB" id="9793816at2"/>
<evidence type="ECO:0000313" key="3">
    <source>
        <dbReference type="EMBL" id="TQV70904.1"/>
    </source>
</evidence>
<sequence length="189" mass="20818">MFKFISVCLLFLPLSALAAWKSDGTDSSINFLSTKLEHVVETHQFDRFQAEIATDGTATVEIDLSSVNTLIPIRDERMREFLFKTSQFSSATLSSKLDLTAINKMKVGQSIRKSAKASLDLHGKKVDLNIELLIVALESGLLIQSVKPVVLDSRQFGLTAGVDKLRELAGLPSISYAVPVSFSLNMRKQ</sequence>
<dbReference type="RefSeq" id="WP_142944122.1">
    <property type="nucleotide sequence ID" value="NZ_VIKR01000007.1"/>
</dbReference>
<feature type="chain" id="PRO_5022221063" evidence="1">
    <location>
        <begin position="19"/>
        <end position="189"/>
    </location>
</feature>
<feature type="signal peptide" evidence="1">
    <location>
        <begin position="1"/>
        <end position="18"/>
    </location>
</feature>
<proteinExistence type="predicted"/>
<dbReference type="InterPro" id="IPR027016">
    <property type="entry name" value="UCP029811"/>
</dbReference>